<dbReference type="Gene3D" id="1.20.1260.20">
    <property type="entry name" value="PPE superfamily"/>
    <property type="match status" value="1"/>
</dbReference>
<proteinExistence type="predicted"/>
<dbReference type="EMBL" id="JBHSAX010000013">
    <property type="protein sequence ID" value="MFC3963085.1"/>
    <property type="molecule type" value="Genomic_DNA"/>
</dbReference>
<keyword evidence="3" id="KW-1185">Reference proteome</keyword>
<name>A0ABV8DTT5_9NOCA</name>
<evidence type="ECO:0008006" key="4">
    <source>
        <dbReference type="Google" id="ProtNLM"/>
    </source>
</evidence>
<evidence type="ECO:0000256" key="1">
    <source>
        <dbReference type="SAM" id="MobiDB-lite"/>
    </source>
</evidence>
<comment type="caution">
    <text evidence="2">The sequence shown here is derived from an EMBL/GenBank/DDBJ whole genome shotgun (WGS) entry which is preliminary data.</text>
</comment>
<accession>A0ABV8DTT5</accession>
<dbReference type="RefSeq" id="WP_378612818.1">
    <property type="nucleotide sequence ID" value="NZ_JBHSAX010000013.1"/>
</dbReference>
<dbReference type="InterPro" id="IPR038332">
    <property type="entry name" value="PPE_sf"/>
</dbReference>
<dbReference type="Proteomes" id="UP001595696">
    <property type="component" value="Unassembled WGS sequence"/>
</dbReference>
<feature type="compositionally biased region" description="Pro residues" evidence="1">
    <location>
        <begin position="474"/>
        <end position="484"/>
    </location>
</feature>
<organism evidence="2 3">
    <name type="scientific">Nocardia jiangsuensis</name>
    <dbReference type="NCBI Taxonomy" id="1691563"/>
    <lineage>
        <taxon>Bacteria</taxon>
        <taxon>Bacillati</taxon>
        <taxon>Actinomycetota</taxon>
        <taxon>Actinomycetes</taxon>
        <taxon>Mycobacteriales</taxon>
        <taxon>Nocardiaceae</taxon>
        <taxon>Nocardia</taxon>
    </lineage>
</organism>
<sequence>MVLNVDADELVRTAAALAALAREAGAAMPGGWVVPAGADPISAAAVPRLNGQAAALLNELGGLLGEIQGTASKVGAAAVDYTATDAAGSRALGGSGGEQAANPVPEVVPLPLRLPPPAGGVPDATVDPLTFARALHTGPGPGRATEFAGTVRNFAGSLLAGTAPGVTAAAGALQGWTPVGAAASTELLGQQGRLTGLGARLGTLADGIDSYGTAFRLAKAKHPTPQEILAARRKLLTALRSKDPVGTELALAEFQEQNARSAETITGYTGAVESGVGAGAAAAGAGADESSGQGDSSMLSAMLPALMSAMSGMEGQQGGDEYDDIGYDDYGYDDGSYADDYGIPSFTGAGPGSPGAPGGVPGVDAGIPADTAFAVGAMPMVSGTGTAPSTAGLPRASVIEPLGGGSQAGANGSRAGSPYMPYMPMAPGMGGGQGGAGGDRNRVVAWHPDRLMYVDDTPHTDPVIGERPSIAPTVTPPTPAPPTQQPSSGGTP</sequence>
<dbReference type="SUPFAM" id="SSF140459">
    <property type="entry name" value="PE/PPE dimer-like"/>
    <property type="match status" value="1"/>
</dbReference>
<reference evidence="3" key="1">
    <citation type="journal article" date="2019" name="Int. J. Syst. Evol. Microbiol.">
        <title>The Global Catalogue of Microorganisms (GCM) 10K type strain sequencing project: providing services to taxonomists for standard genome sequencing and annotation.</title>
        <authorList>
            <consortium name="The Broad Institute Genomics Platform"/>
            <consortium name="The Broad Institute Genome Sequencing Center for Infectious Disease"/>
            <person name="Wu L."/>
            <person name="Ma J."/>
        </authorList>
    </citation>
    <scope>NUCLEOTIDE SEQUENCE [LARGE SCALE GENOMIC DNA]</scope>
    <source>
        <strain evidence="3">CGMCC 4.7330</strain>
    </source>
</reference>
<gene>
    <name evidence="2" type="ORF">ACFO0B_13905</name>
</gene>
<protein>
    <recommendedName>
        <fullName evidence="4">PPE family protein</fullName>
    </recommendedName>
</protein>
<evidence type="ECO:0000313" key="3">
    <source>
        <dbReference type="Proteomes" id="UP001595696"/>
    </source>
</evidence>
<feature type="region of interest" description="Disordered" evidence="1">
    <location>
        <begin position="455"/>
        <end position="492"/>
    </location>
</feature>
<evidence type="ECO:0000313" key="2">
    <source>
        <dbReference type="EMBL" id="MFC3963085.1"/>
    </source>
</evidence>